<dbReference type="Gene3D" id="2.60.40.10">
    <property type="entry name" value="Immunoglobulins"/>
    <property type="match status" value="1"/>
</dbReference>
<dbReference type="SUPFAM" id="SSF55797">
    <property type="entry name" value="PR-1-like"/>
    <property type="match status" value="1"/>
</dbReference>
<dbReference type="STRING" id="39495.SAMN02745111_00625"/>
<keyword evidence="3" id="KW-1185">Reference proteome</keyword>
<dbReference type="PANTHER" id="PTHR31157:SF1">
    <property type="entry name" value="SCP DOMAIN-CONTAINING PROTEIN"/>
    <property type="match status" value="1"/>
</dbReference>
<evidence type="ECO:0000313" key="3">
    <source>
        <dbReference type="Proteomes" id="UP000190814"/>
    </source>
</evidence>
<dbReference type="Gene3D" id="2.60.40.1080">
    <property type="match status" value="1"/>
</dbReference>
<accession>A0A1T4VC62</accession>
<organism evidence="2 3">
    <name type="scientific">Eubacterium uniforme</name>
    <dbReference type="NCBI Taxonomy" id="39495"/>
    <lineage>
        <taxon>Bacteria</taxon>
        <taxon>Bacillati</taxon>
        <taxon>Bacillota</taxon>
        <taxon>Clostridia</taxon>
        <taxon>Eubacteriales</taxon>
        <taxon>Eubacteriaceae</taxon>
        <taxon>Eubacterium</taxon>
    </lineage>
</organism>
<dbReference type="SUPFAM" id="SSF49373">
    <property type="entry name" value="Invasin/intimin cell-adhesion fragments"/>
    <property type="match status" value="1"/>
</dbReference>
<protein>
    <submittedName>
        <fullName evidence="2">Cysteine-rich secretory protein family protein</fullName>
    </submittedName>
</protein>
<dbReference type="PANTHER" id="PTHR31157">
    <property type="entry name" value="SCP DOMAIN-CONTAINING PROTEIN"/>
    <property type="match status" value="1"/>
</dbReference>
<dbReference type="AlphaFoldDB" id="A0A1T4VC62"/>
<dbReference type="CDD" id="cd05379">
    <property type="entry name" value="CAP_bacterial"/>
    <property type="match status" value="1"/>
</dbReference>
<dbReference type="InterPro" id="IPR036116">
    <property type="entry name" value="FN3_sf"/>
</dbReference>
<dbReference type="SUPFAM" id="SSF49265">
    <property type="entry name" value="Fibronectin type III"/>
    <property type="match status" value="1"/>
</dbReference>
<dbReference type="Gene3D" id="3.40.33.10">
    <property type="entry name" value="CAP"/>
    <property type="match status" value="1"/>
</dbReference>
<feature type="domain" description="SCP" evidence="1">
    <location>
        <begin position="57"/>
        <end position="165"/>
    </location>
</feature>
<dbReference type="InterPro" id="IPR035940">
    <property type="entry name" value="CAP_sf"/>
</dbReference>
<name>A0A1T4VC62_9FIRM</name>
<dbReference type="EMBL" id="FUXZ01000004">
    <property type="protein sequence ID" value="SKA62488.1"/>
    <property type="molecule type" value="Genomic_DNA"/>
</dbReference>
<dbReference type="Proteomes" id="UP000190814">
    <property type="component" value="Unassembled WGS sequence"/>
</dbReference>
<sequence length="388" mass="44243">MERDRLFSKIILSLVLIFLFNCLVFEDSIYAEDSSQQVVCSIKVKGFYNYDKAFEVLDILNEKRREMGLFELTMDARLLDAAMRRCMESAVIFSHSRPDNTVYYSLDREMIWGENIAAGRDTSYGTFEQWWNSLGHRKNMLSKEYKSIGIGCVQINGIYYWSQEFGFAVSEKAYGGTNKDNVLDIDASISNLNMYVNGEDINQTTGKTVRLEVYNRNKVFTYASVKIENSSLGWKSDNINVASVTPNGVIKCLSEGGATIYATLKGTDVVIAKWNVTLTGNREFEEDDLDEDGIIKVAKSKVAKVKKLKKNKLKFTFKKVKKADGYEVIYSKKASMKTVKIKKANKTTVTIKRFSKGKVMYVKVRAYKRLSNGMKVYSEWSKKTKVVL</sequence>
<reference evidence="2 3" key="1">
    <citation type="submission" date="2017-02" db="EMBL/GenBank/DDBJ databases">
        <authorList>
            <person name="Peterson S.W."/>
        </authorList>
    </citation>
    <scope>NUCLEOTIDE SEQUENCE [LARGE SCALE GENOMIC DNA]</scope>
    <source>
        <strain evidence="2 3">ATCC 35992</strain>
    </source>
</reference>
<dbReference type="Pfam" id="PF00188">
    <property type="entry name" value="CAP"/>
    <property type="match status" value="1"/>
</dbReference>
<dbReference type="InterPro" id="IPR013783">
    <property type="entry name" value="Ig-like_fold"/>
</dbReference>
<dbReference type="InterPro" id="IPR008964">
    <property type="entry name" value="Invasin/intimin_cell_adhesion"/>
</dbReference>
<evidence type="ECO:0000313" key="2">
    <source>
        <dbReference type="EMBL" id="SKA62488.1"/>
    </source>
</evidence>
<dbReference type="OrthoDB" id="9783944at2"/>
<evidence type="ECO:0000259" key="1">
    <source>
        <dbReference type="Pfam" id="PF00188"/>
    </source>
</evidence>
<dbReference type="RefSeq" id="WP_078765518.1">
    <property type="nucleotide sequence ID" value="NZ_FUXZ01000004.1"/>
</dbReference>
<dbReference type="InterPro" id="IPR014044">
    <property type="entry name" value="CAP_dom"/>
</dbReference>
<gene>
    <name evidence="2" type="ORF">SAMN02745111_00625</name>
</gene>
<proteinExistence type="predicted"/>